<dbReference type="InterPro" id="IPR036589">
    <property type="entry name" value="HCY_dom_sf"/>
</dbReference>
<dbReference type="Gene3D" id="3.20.20.330">
    <property type="entry name" value="Homocysteine-binding-like domain"/>
    <property type="match status" value="1"/>
</dbReference>
<organism evidence="5 6">
    <name type="scientific">Phormidium tenue NIES-30</name>
    <dbReference type="NCBI Taxonomy" id="549789"/>
    <lineage>
        <taxon>Bacteria</taxon>
        <taxon>Bacillati</taxon>
        <taxon>Cyanobacteriota</taxon>
        <taxon>Cyanophyceae</taxon>
        <taxon>Oscillatoriophycideae</taxon>
        <taxon>Oscillatoriales</taxon>
        <taxon>Oscillatoriaceae</taxon>
        <taxon>Phormidium</taxon>
    </lineage>
</organism>
<dbReference type="OrthoDB" id="9803687at2"/>
<keyword evidence="6" id="KW-1185">Reference proteome</keyword>
<sequence>MARYRHNLPQLSDHLFLADGGIETTLIFHNGFDLPYFAAFDLLRHTEGQQALDNYFRTYAALAAENQVGLVLESATWRASADWAAKLGYTPEDLTQVQYQAIQLLEAVRSQYDTERSPIVISGCIGPQGDGYNPESFLTAEEAQVYHQPQIAAFRDTEADLVTAITMTYVQEALGITRAAQAVEMPVVISFTVETDGRLPSGQALGDAIAQVDAATDNGPAYYMINCAHPSHFAHILATDEPWLKRIRGLRANASTKSHAELDEAEDLDDGNPAELGHQYRELKQALPNLNVLGGCCGTDDRHIAAICQACLPLWWNQAAGAGLLRRI</sequence>
<evidence type="ECO:0000313" key="6">
    <source>
        <dbReference type="Proteomes" id="UP000185557"/>
    </source>
</evidence>
<accession>A0A1U7JAJ5</accession>
<reference evidence="5 6" key="1">
    <citation type="submission" date="2016-11" db="EMBL/GenBank/DDBJ databases">
        <title>Draft Genome Sequences of Nine Cyanobacterial Strains from Diverse Habitats.</title>
        <authorList>
            <person name="Zhu T."/>
            <person name="Hou S."/>
            <person name="Lu X."/>
            <person name="Hess W.R."/>
        </authorList>
    </citation>
    <scope>NUCLEOTIDE SEQUENCE [LARGE SCALE GENOMIC DNA]</scope>
    <source>
        <strain evidence="5 6">NIES-30</strain>
    </source>
</reference>
<gene>
    <name evidence="5" type="ORF">NIES30_01085</name>
</gene>
<evidence type="ECO:0000256" key="2">
    <source>
        <dbReference type="ARBA" id="ARBA00022679"/>
    </source>
</evidence>
<comment type="cofactor">
    <cofactor evidence="3">
        <name>Zn(2+)</name>
        <dbReference type="ChEBI" id="CHEBI:29105"/>
    </cofactor>
</comment>
<dbReference type="AlphaFoldDB" id="A0A1U7JAJ5"/>
<dbReference type="GO" id="GO:0008168">
    <property type="term" value="F:methyltransferase activity"/>
    <property type="evidence" value="ECO:0007669"/>
    <property type="project" value="UniProtKB-UniRule"/>
</dbReference>
<dbReference type="InterPro" id="IPR003726">
    <property type="entry name" value="HCY_dom"/>
</dbReference>
<dbReference type="PROSITE" id="PS50970">
    <property type="entry name" value="HCY"/>
    <property type="match status" value="1"/>
</dbReference>
<dbReference type="SUPFAM" id="SSF82282">
    <property type="entry name" value="Homocysteine S-methyltransferase"/>
    <property type="match status" value="1"/>
</dbReference>
<dbReference type="STRING" id="549789.NIES30_01085"/>
<comment type="caution">
    <text evidence="5">The sequence shown here is derived from an EMBL/GenBank/DDBJ whole genome shotgun (WGS) entry which is preliminary data.</text>
</comment>
<keyword evidence="3" id="KW-0479">Metal-binding</keyword>
<dbReference type="Proteomes" id="UP000185557">
    <property type="component" value="Unassembled WGS sequence"/>
</dbReference>
<evidence type="ECO:0000313" key="5">
    <source>
        <dbReference type="EMBL" id="OKH50720.1"/>
    </source>
</evidence>
<dbReference type="EMBL" id="MRCG01000001">
    <property type="protein sequence ID" value="OKH50720.1"/>
    <property type="molecule type" value="Genomic_DNA"/>
</dbReference>
<proteinExistence type="predicted"/>
<feature type="domain" description="Hcy-binding" evidence="4">
    <location>
        <begin position="4"/>
        <end position="311"/>
    </location>
</feature>
<name>A0A1U7JAJ5_9CYAN</name>
<evidence type="ECO:0000259" key="4">
    <source>
        <dbReference type="PROSITE" id="PS50970"/>
    </source>
</evidence>
<dbReference type="GO" id="GO:0046872">
    <property type="term" value="F:metal ion binding"/>
    <property type="evidence" value="ECO:0007669"/>
    <property type="project" value="UniProtKB-KW"/>
</dbReference>
<evidence type="ECO:0000256" key="3">
    <source>
        <dbReference type="PROSITE-ProRule" id="PRU00333"/>
    </source>
</evidence>
<dbReference type="GO" id="GO:0032259">
    <property type="term" value="P:methylation"/>
    <property type="evidence" value="ECO:0007669"/>
    <property type="project" value="UniProtKB-KW"/>
</dbReference>
<dbReference type="Pfam" id="PF02574">
    <property type="entry name" value="S-methyl_trans"/>
    <property type="match status" value="1"/>
</dbReference>
<feature type="binding site" evidence="3">
    <location>
        <position position="296"/>
    </location>
    <ligand>
        <name>Zn(2+)</name>
        <dbReference type="ChEBI" id="CHEBI:29105"/>
    </ligand>
</feature>
<dbReference type="PANTHER" id="PTHR11103">
    <property type="entry name" value="SLR1189 PROTEIN"/>
    <property type="match status" value="1"/>
</dbReference>
<protein>
    <submittedName>
        <fullName evidence="5">Homocysteine S-methyltransferase</fullName>
    </submittedName>
</protein>
<keyword evidence="2 3" id="KW-0808">Transferase</keyword>
<feature type="binding site" evidence="3">
    <location>
        <position position="297"/>
    </location>
    <ligand>
        <name>Zn(2+)</name>
        <dbReference type="ChEBI" id="CHEBI:29105"/>
    </ligand>
</feature>
<evidence type="ECO:0000256" key="1">
    <source>
        <dbReference type="ARBA" id="ARBA00022603"/>
    </source>
</evidence>
<keyword evidence="1 3" id="KW-0489">Methyltransferase</keyword>
<keyword evidence="3" id="KW-0862">Zinc</keyword>
<dbReference type="PANTHER" id="PTHR11103:SF18">
    <property type="entry name" value="SLR1189 PROTEIN"/>
    <property type="match status" value="1"/>
</dbReference>
<feature type="binding site" evidence="3">
    <location>
        <position position="227"/>
    </location>
    <ligand>
        <name>Zn(2+)</name>
        <dbReference type="ChEBI" id="CHEBI:29105"/>
    </ligand>
</feature>
<dbReference type="RefSeq" id="WP_073606535.1">
    <property type="nucleotide sequence ID" value="NZ_MRCG01000001.1"/>
</dbReference>